<organism evidence="1 2">
    <name type="scientific">Candidatus Syntropharchaeum butanivorans</name>
    <dbReference type="NCBI Taxonomy" id="1839936"/>
    <lineage>
        <taxon>Archaea</taxon>
        <taxon>Methanobacteriati</taxon>
        <taxon>Methanobacteriota</taxon>
        <taxon>Stenosarchaea group</taxon>
        <taxon>Methanomicrobia</taxon>
        <taxon>Methanosarcinales</taxon>
        <taxon>ANME-2 cluster</taxon>
        <taxon>Candidatus Syntropharchaeum</taxon>
    </lineage>
</organism>
<comment type="caution">
    <text evidence="1">The sequence shown here is derived from an EMBL/GenBank/DDBJ whole genome shotgun (WGS) entry which is preliminary data.</text>
</comment>
<reference evidence="1" key="1">
    <citation type="submission" date="2016-05" db="EMBL/GenBank/DDBJ databases">
        <title>Microbial consortia oxidize butane by reversing methanogenesis.</title>
        <authorList>
            <person name="Laso-Perez R."/>
            <person name="Richter M."/>
            <person name="Wegener G."/>
            <person name="Musat F."/>
        </authorList>
    </citation>
    <scope>NUCLEOTIDE SEQUENCE [LARGE SCALE GENOMIC DNA]</scope>
    <source>
        <strain evidence="1">BOX1</strain>
    </source>
</reference>
<accession>A0A1F2P6N6</accession>
<protein>
    <recommendedName>
        <fullName evidence="3">Transposase</fullName>
    </recommendedName>
</protein>
<sequence length="89" mass="9978">MQLQIKIPLQITIDIPENEKLPIQELTSALEGIDAVILEKVLEEINAILISSICGKGYGKNEYHKQQKEERTIVTKLGKTSFSITRVKG</sequence>
<keyword evidence="2" id="KW-1185">Reference proteome</keyword>
<evidence type="ECO:0008006" key="3">
    <source>
        <dbReference type="Google" id="ProtNLM"/>
    </source>
</evidence>
<evidence type="ECO:0000313" key="1">
    <source>
        <dbReference type="EMBL" id="OFV66960.1"/>
    </source>
</evidence>
<dbReference type="AlphaFoldDB" id="A0A1F2P6N6"/>
<dbReference type="EMBL" id="LYOR01000001">
    <property type="protein sequence ID" value="OFV66960.1"/>
    <property type="molecule type" value="Genomic_DNA"/>
</dbReference>
<name>A0A1F2P6N6_9EURY</name>
<proteinExistence type="predicted"/>
<dbReference type="Proteomes" id="UP000185779">
    <property type="component" value="Unassembled WGS sequence"/>
</dbReference>
<dbReference type="STRING" id="1839936.SBU_000253"/>
<evidence type="ECO:0000313" key="2">
    <source>
        <dbReference type="Proteomes" id="UP000185779"/>
    </source>
</evidence>
<gene>
    <name evidence="1" type="ORF">SBU_000253</name>
</gene>